<dbReference type="PANTHER" id="PTHR34847:SF1">
    <property type="entry name" value="NODULATION PROTEIN U"/>
    <property type="match status" value="1"/>
</dbReference>
<sequence>MGFFSGKMEYGPRALCNRSVLVRTTDKKINDDLNKRLHRTEFMPFAPVTMEKFAKECYKNWNKNEITSYFMTSCFRCTELLKKQSPAIVHLDGTARPQIINKNINKQMYKILEEYYKITGIPTLINTSFNAHEEPIVNTPRDALKLLKQNGIDVLCIPPYIVFKNKKWAKLLK</sequence>
<name>A0A081S7U0_9ARCH</name>
<evidence type="ECO:0000313" key="3">
    <source>
        <dbReference type="Proteomes" id="UP000028027"/>
    </source>
</evidence>
<feature type="domain" description="Carbamoyltransferase C-terminal" evidence="1">
    <location>
        <begin position="2"/>
        <end position="163"/>
    </location>
</feature>
<evidence type="ECO:0000313" key="2">
    <source>
        <dbReference type="EMBL" id="KER06993.1"/>
    </source>
</evidence>
<gene>
    <name evidence="2" type="primary">nolO</name>
    <name evidence="2" type="ORF">AAA799E16_00143</name>
</gene>
<keyword evidence="3" id="KW-1185">Reference proteome</keyword>
<keyword evidence="2" id="KW-0808">Transferase</keyword>
<dbReference type="InterPro" id="IPR031730">
    <property type="entry name" value="Carbam_trans_C"/>
</dbReference>
<protein>
    <submittedName>
        <fullName evidence="2">Nodulation protein NolNO</fullName>
        <ecNumber evidence="2">2.1.3.7</ecNumber>
    </submittedName>
</protein>
<dbReference type="PANTHER" id="PTHR34847">
    <property type="entry name" value="NODULATION PROTEIN U"/>
    <property type="match status" value="1"/>
</dbReference>
<dbReference type="PATRIC" id="fig|1502292.3.peg.121"/>
<dbReference type="EMBL" id="JNVL01000002">
    <property type="protein sequence ID" value="KER06993.1"/>
    <property type="molecule type" value="Genomic_DNA"/>
</dbReference>
<dbReference type="Gene3D" id="3.90.870.20">
    <property type="entry name" value="Carbamoyltransferase, C-terminal domain"/>
    <property type="match status" value="1"/>
</dbReference>
<dbReference type="InterPro" id="IPR051338">
    <property type="entry name" value="NodU/CmcH_Carbamoyltrnsfr"/>
</dbReference>
<proteinExistence type="predicted"/>
<organism evidence="2 3">
    <name type="scientific">Marine Group I thaumarchaeote SCGC AAA799-E16</name>
    <dbReference type="NCBI Taxonomy" id="1502292"/>
    <lineage>
        <taxon>Archaea</taxon>
        <taxon>Nitrososphaerota</taxon>
        <taxon>Marine Group I</taxon>
    </lineage>
</organism>
<evidence type="ECO:0000259" key="1">
    <source>
        <dbReference type="Pfam" id="PF16861"/>
    </source>
</evidence>
<accession>A0A081S7U0</accession>
<dbReference type="EC" id="2.1.3.7" evidence="2"/>
<dbReference type="Pfam" id="PF16861">
    <property type="entry name" value="Carbam_trans_C"/>
    <property type="match status" value="1"/>
</dbReference>
<reference evidence="2 3" key="1">
    <citation type="submission" date="2014-06" db="EMBL/GenBank/DDBJ databases">
        <authorList>
            <person name="Ngugi D.K."/>
            <person name="Blom J."/>
            <person name="Alam I."/>
            <person name="Rashid M."/>
            <person name="Ba Alawi W."/>
            <person name="Zhang G."/>
            <person name="Hikmawan T."/>
            <person name="Guan Y."/>
            <person name="Antunes A."/>
            <person name="Siam R."/>
            <person name="Eldorry H."/>
            <person name="Bajic V."/>
            <person name="Stingl U."/>
        </authorList>
    </citation>
    <scope>NUCLEOTIDE SEQUENCE [LARGE SCALE GENOMIC DNA]</scope>
    <source>
        <strain evidence="2">SCGC AAA799-E16</strain>
    </source>
</reference>
<dbReference type="AlphaFoldDB" id="A0A081S7U0"/>
<dbReference type="GO" id="GO:0047155">
    <property type="term" value="F:3-hydroxymethylcephem carbamoyltransferase activity"/>
    <property type="evidence" value="ECO:0007669"/>
    <property type="project" value="UniProtKB-EC"/>
</dbReference>
<comment type="caution">
    <text evidence="2">The sequence shown here is derived from an EMBL/GenBank/DDBJ whole genome shotgun (WGS) entry which is preliminary data.</text>
</comment>
<dbReference type="Proteomes" id="UP000028027">
    <property type="component" value="Unassembled WGS sequence"/>
</dbReference>
<dbReference type="InterPro" id="IPR038152">
    <property type="entry name" value="Carbam_trans_C_sf"/>
</dbReference>